<evidence type="ECO:0000313" key="1">
    <source>
        <dbReference type="EMBL" id="MBU9695502.1"/>
    </source>
</evidence>
<organism evidence="1 2">
    <name type="scientific">Limosilactobacillus portuensis</name>
    <dbReference type="NCBI Taxonomy" id="2742601"/>
    <lineage>
        <taxon>Bacteria</taxon>
        <taxon>Bacillati</taxon>
        <taxon>Bacillota</taxon>
        <taxon>Bacilli</taxon>
        <taxon>Lactobacillales</taxon>
        <taxon>Lactobacillaceae</taxon>
        <taxon>Limosilactobacillus</taxon>
    </lineage>
</organism>
<keyword evidence="2" id="KW-1185">Reference proteome</keyword>
<accession>A0ABS6IZB3</accession>
<dbReference type="InterPro" id="IPR010064">
    <property type="entry name" value="HK97-gp10_tail"/>
</dbReference>
<dbReference type="RefSeq" id="WP_216972314.1">
    <property type="nucleotide sequence ID" value="NZ_JAHPJJ010000013.1"/>
</dbReference>
<reference evidence="1 2" key="1">
    <citation type="submission" date="2021-06" db="EMBL/GenBank/DDBJ databases">
        <title>Limosilactobacillus angelus sp. nov., isolated from the human vagina.</title>
        <authorList>
            <person name="Chen Y.-S."/>
        </authorList>
    </citation>
    <scope>NUCLEOTIDE SEQUENCE [LARGE SCALE GENOMIC DNA]</scope>
    <source>
        <strain evidence="1 2">P5L02</strain>
    </source>
</reference>
<dbReference type="Pfam" id="PF04883">
    <property type="entry name" value="HK97-gp10_like"/>
    <property type="match status" value="1"/>
</dbReference>
<dbReference type="NCBIfam" id="TIGR01725">
    <property type="entry name" value="phge_HK97_gp10"/>
    <property type="match status" value="1"/>
</dbReference>
<sequence length="148" mass="16809">MADNFDQQVMDFLHRVQKLNPDVKTQAKMTNAGAKVLKSKLEQTTREKHYDSKHYIAKRYRGKNIKHLADSVEYSNTNLNGEVDGSSIVGFQGVKSSGVNHARIARFINDGTKKMRGDHFVEHARKDYAQQVFKANAEAYQAHVRGDD</sequence>
<protein>
    <submittedName>
        <fullName evidence="1">HK97 gp10 family phage protein</fullName>
    </submittedName>
</protein>
<evidence type="ECO:0000313" key="2">
    <source>
        <dbReference type="Proteomes" id="UP001196248"/>
    </source>
</evidence>
<name>A0ABS6IZB3_9LACO</name>
<dbReference type="Proteomes" id="UP001196248">
    <property type="component" value="Unassembled WGS sequence"/>
</dbReference>
<comment type="caution">
    <text evidence="1">The sequence shown here is derived from an EMBL/GenBank/DDBJ whole genome shotgun (WGS) entry which is preliminary data.</text>
</comment>
<proteinExistence type="predicted"/>
<dbReference type="EMBL" id="JAHPJJ010000013">
    <property type="protein sequence ID" value="MBU9695502.1"/>
    <property type="molecule type" value="Genomic_DNA"/>
</dbReference>
<gene>
    <name evidence="1" type="ORF">KSL82_06280</name>
</gene>